<accession>A0A1L3GMW0</accession>
<dbReference type="GO" id="GO:0009099">
    <property type="term" value="P:L-valine biosynthetic process"/>
    <property type="evidence" value="ECO:0007669"/>
    <property type="project" value="UniProtKB-UniRule"/>
</dbReference>
<dbReference type="OrthoDB" id="9804088at2"/>
<name>A0A1L3GMW0_9BACT</name>
<dbReference type="KEGG" id="pef:A7E78_04905"/>
<keyword evidence="6" id="KW-1185">Reference proteome</keyword>
<keyword evidence="3" id="KW-0100">Branched-chain amino acid biosynthesis</keyword>
<reference evidence="5 6" key="1">
    <citation type="journal article" date="2017" name="Genome Announc.">
        <title>Complete Genome Sequences of Two Acetylene-Fermenting Pelobacter acetylenicus Strains.</title>
        <authorList>
            <person name="Sutton J.M."/>
            <person name="Baesman S.M."/>
            <person name="Fierst J.L."/>
            <person name="Poret-Peterson A.T."/>
            <person name="Oremland R.S."/>
            <person name="Dunlap D.S."/>
            <person name="Akob D.M."/>
        </authorList>
    </citation>
    <scope>NUCLEOTIDE SEQUENCE [LARGE SCALE GENOMIC DNA]</scope>
    <source>
        <strain evidence="5 6">SFB93</strain>
    </source>
</reference>
<protein>
    <recommendedName>
        <fullName evidence="2">Acetohydroxy-acid isomeroreductase</fullName>
    </recommendedName>
</protein>
<dbReference type="InterPro" id="IPR013328">
    <property type="entry name" value="6PGD_dom2"/>
</dbReference>
<comment type="caution">
    <text evidence="3">Lacks conserved residue(s) required for the propagation of feature annotation.</text>
</comment>
<comment type="similarity">
    <text evidence="3">Belongs to the ketol-acid reductoisomerase family.</text>
</comment>
<dbReference type="Gene3D" id="1.10.1040.10">
    <property type="entry name" value="N-(1-d-carboxylethyl)-l-norvaline Dehydrogenase, domain 2"/>
    <property type="match status" value="1"/>
</dbReference>
<evidence type="ECO:0000256" key="3">
    <source>
        <dbReference type="PROSITE-ProRule" id="PRU01198"/>
    </source>
</evidence>
<dbReference type="AlphaFoldDB" id="A0A1L3GMW0"/>
<dbReference type="Pfam" id="PF01450">
    <property type="entry name" value="KARI_C"/>
    <property type="match status" value="1"/>
</dbReference>
<dbReference type="STRING" id="1842532.A7E78_04905"/>
<dbReference type="GO" id="GO:0004455">
    <property type="term" value="F:ketol-acid reductoisomerase activity"/>
    <property type="evidence" value="ECO:0007669"/>
    <property type="project" value="UniProtKB-UniRule"/>
</dbReference>
<dbReference type="EMBL" id="CP015519">
    <property type="protein sequence ID" value="APG27235.1"/>
    <property type="molecule type" value="Genomic_DNA"/>
</dbReference>
<keyword evidence="3" id="KW-0028">Amino-acid biosynthesis</keyword>
<keyword evidence="3" id="KW-0560">Oxidoreductase</keyword>
<dbReference type="InterPro" id="IPR008927">
    <property type="entry name" value="6-PGluconate_DH-like_C_sf"/>
</dbReference>
<dbReference type="InterPro" id="IPR000506">
    <property type="entry name" value="KARI_C"/>
</dbReference>
<evidence type="ECO:0000313" key="5">
    <source>
        <dbReference type="EMBL" id="APG27235.1"/>
    </source>
</evidence>
<evidence type="ECO:0000313" key="6">
    <source>
        <dbReference type="Proteomes" id="UP000182517"/>
    </source>
</evidence>
<feature type="domain" description="KARI C-terminal knotted" evidence="4">
    <location>
        <begin position="1"/>
        <end position="54"/>
    </location>
</feature>
<evidence type="ECO:0000259" key="4">
    <source>
        <dbReference type="PROSITE" id="PS51851"/>
    </source>
</evidence>
<evidence type="ECO:0000256" key="2">
    <source>
        <dbReference type="ARBA" id="ARBA00032744"/>
    </source>
</evidence>
<proteinExistence type="inferred from homology"/>
<gene>
    <name evidence="5" type="ORF">A7E78_04905</name>
</gene>
<comment type="cofactor">
    <cofactor evidence="1">
        <name>Mg(2+)</name>
        <dbReference type="ChEBI" id="CHEBI:18420"/>
    </cofactor>
</comment>
<dbReference type="GO" id="GO:0009097">
    <property type="term" value="P:isoleucine biosynthetic process"/>
    <property type="evidence" value="ECO:0007669"/>
    <property type="project" value="UniProtKB-UniRule"/>
</dbReference>
<evidence type="ECO:0000256" key="1">
    <source>
        <dbReference type="ARBA" id="ARBA00001946"/>
    </source>
</evidence>
<dbReference type="SUPFAM" id="SSF48179">
    <property type="entry name" value="6-phosphogluconate dehydrogenase C-terminal domain-like"/>
    <property type="match status" value="1"/>
</dbReference>
<organism evidence="5 6">
    <name type="scientific">Syntrophotalea acetylenivorans</name>
    <dbReference type="NCBI Taxonomy" id="1842532"/>
    <lineage>
        <taxon>Bacteria</taxon>
        <taxon>Pseudomonadati</taxon>
        <taxon>Thermodesulfobacteriota</taxon>
        <taxon>Desulfuromonadia</taxon>
        <taxon>Desulfuromonadales</taxon>
        <taxon>Syntrophotaleaceae</taxon>
        <taxon>Syntrophotalea</taxon>
    </lineage>
</organism>
<dbReference type="RefSeq" id="WP_072283199.1">
    <property type="nucleotide sequence ID" value="NZ_CP015519.1"/>
</dbReference>
<dbReference type="Proteomes" id="UP000182517">
    <property type="component" value="Chromosome"/>
</dbReference>
<sequence>MREILHEIQDGTFARDFILENQAGLPVITVRRRQGAEHLVEEIGDRLRGMMNWLDDDTSKK</sequence>
<dbReference type="PROSITE" id="PS51851">
    <property type="entry name" value="KARI_C"/>
    <property type="match status" value="1"/>
</dbReference>